<evidence type="ECO:0000313" key="3">
    <source>
        <dbReference type="Proteomes" id="UP000217265"/>
    </source>
</evidence>
<name>A0A290Q5I9_9BACT</name>
<dbReference type="OrthoDB" id="366044at2"/>
<keyword evidence="3" id="KW-1185">Reference proteome</keyword>
<gene>
    <name evidence="2" type="ORF">CMV30_08260</name>
</gene>
<reference evidence="2 3" key="1">
    <citation type="submission" date="2017-09" db="EMBL/GenBank/DDBJ databases">
        <title>Complete genome sequence of Verrucomicrobial strain HZ-65, isolated from freshwater.</title>
        <authorList>
            <person name="Choi A."/>
        </authorList>
    </citation>
    <scope>NUCLEOTIDE SEQUENCE [LARGE SCALE GENOMIC DNA]</scope>
    <source>
        <strain evidence="2 3">HZ-65</strain>
    </source>
</reference>
<dbReference type="RefSeq" id="WP_096055577.1">
    <property type="nucleotide sequence ID" value="NZ_CP023344.1"/>
</dbReference>
<evidence type="ECO:0000259" key="1">
    <source>
        <dbReference type="Pfam" id="PF26300"/>
    </source>
</evidence>
<dbReference type="Pfam" id="PF26300">
    <property type="entry name" value="PEPCK_PPi_lobe_2"/>
    <property type="match status" value="1"/>
</dbReference>
<dbReference type="AlphaFoldDB" id="A0A290Q5I9"/>
<dbReference type="EMBL" id="CP023344">
    <property type="protein sequence ID" value="ATC63945.1"/>
    <property type="molecule type" value="Genomic_DNA"/>
</dbReference>
<organism evidence="2 3">
    <name type="scientific">Nibricoccus aquaticus</name>
    <dbReference type="NCBI Taxonomy" id="2576891"/>
    <lineage>
        <taxon>Bacteria</taxon>
        <taxon>Pseudomonadati</taxon>
        <taxon>Verrucomicrobiota</taxon>
        <taxon>Opitutia</taxon>
        <taxon>Opitutales</taxon>
        <taxon>Opitutaceae</taxon>
        <taxon>Nibricoccus</taxon>
    </lineage>
</organism>
<accession>A0A290Q5I9</accession>
<dbReference type="KEGG" id="vbh:CMV30_08260"/>
<protein>
    <recommendedName>
        <fullName evidence="1">PPi-type phosphoenolpyruvate carboxykinase lobe 2 domain-containing protein</fullName>
    </recommendedName>
</protein>
<dbReference type="InterPro" id="IPR058710">
    <property type="entry name" value="PEPCK_lobe_2"/>
</dbReference>
<sequence>MPAPLPVSSEEKLRHAINLRLALLGLPTVSDARSERWTDMAAPIFARHRETTRQLIDPLCPADHRIQAWLEHFLADVGPAPMLPARSFILDEAGLARTLSLPAEGDECSSPLLKSYRVRQGVLHNPASDRRTTQGVFHVSEGGLPIPDDKLAVPKRTYSKMLEIALNPPRELLKLPFTQGRPQEAQSFVSLLLRPLVCPAVAGFTEEKRMEIRFLAPGSLVSNLDFVESIFGNAGDPYLPENDAGLDVDHWNGHTGCVILAPHLVTVPKHLAGLPHWDLATPRQRRDGMCWKDEAELYNNGSAFKLTARNERGVMVTLIADNYYGYCKKEVKTQISFSANLYGLAEEEHAGGALVFPSYDLGEEFSGFSEENIGSVESVVKRLGGGFECKPEGYAIALERPEAVIVPEATTFNLRKQTVSWKDATGAVKSIKLLAGKTYLRPSGYRVHMEQMSGTNSAWRLVGTVAEGTVCHKPCTVSGGGKSEISKAISYAILPGHVFVADFDKDFDQVAAILAKDFSQRFRDAANNGKDTRLILSPQRSLGSVIKLLTPSRREYSEEYNTWITAIPQHIKELIFVLKRFHKAEWGAHWREHFSVDTINGRPGYELKLDGRKLVTNCLRVGFEEDGSWRVFGLRNDFHPAVKVQMEDDITASVVAPVKALKNLPANLHASVAVKFVENTEARLFQRPDDAVHRGYDHQAEADMASPGSFISNFEPLTGDDARALIEDAIGYNAYTAPMRDLIRDAAEPDAKPKYFVSSAHSRIVDGKPTKNPRYLQVRPDLANPLGSYLAQLSARLHRGLSAADPVFTPVGVLVPGRRNNPPEKGVRALAVFNPIHYLELPELFMEFISSMTGKSPSTTGAGSEGALTKGPFNALRPIVDLNAALISVILTGHDAFVSAAGYVGPKVRVDHDVSLLIPEVFSRMTAAERDAKALIAAGCLEKCSDFTHEGKNVLASRLGYRITTRFVRIYFGRVFDHPHAVFTDEMLRPELQDMAVFLDGMDNICATHRRVAESYFNDGSIDVAVPPLKALLHIMAHGSFEGKTLEDAGVRALFTKESLLSSSWYAQRLTSKQRADTTLWKRHVKYLETYLDRPNCADTAARFDLKGRLARAKAELTSVESPEYLAGLQHTLGLQPLAE</sequence>
<feature type="domain" description="PPi-type phosphoenolpyruvate carboxykinase lobe 2" evidence="1">
    <location>
        <begin position="500"/>
        <end position="609"/>
    </location>
</feature>
<proteinExistence type="predicted"/>
<evidence type="ECO:0000313" key="2">
    <source>
        <dbReference type="EMBL" id="ATC63945.1"/>
    </source>
</evidence>
<dbReference type="Proteomes" id="UP000217265">
    <property type="component" value="Chromosome"/>
</dbReference>